<evidence type="ECO:0000256" key="6">
    <source>
        <dbReference type="ARBA" id="ARBA00022771"/>
    </source>
</evidence>
<keyword evidence="12" id="KW-0012">Acyltransferase</keyword>
<dbReference type="GO" id="GO:0035267">
    <property type="term" value="C:NuA4 histone acetyltransferase complex"/>
    <property type="evidence" value="ECO:0007669"/>
    <property type="project" value="TreeGrafter"/>
</dbReference>
<dbReference type="InterPro" id="IPR050603">
    <property type="entry name" value="MYST_HAT"/>
</dbReference>
<protein>
    <recommendedName>
        <fullName evidence="3">histone acetyltransferase</fullName>
        <ecNumber evidence="3">2.3.1.48</ecNumber>
    </recommendedName>
</protein>
<dbReference type="EC" id="2.3.1.48" evidence="3"/>
<dbReference type="InterPro" id="IPR036388">
    <property type="entry name" value="WH-like_DNA-bd_sf"/>
</dbReference>
<keyword evidence="10" id="KW-0804">Transcription</keyword>
<evidence type="ECO:0000256" key="13">
    <source>
        <dbReference type="PIRSR" id="PIRSR602717-51"/>
    </source>
</evidence>
<comment type="subcellular location">
    <subcellularLocation>
        <location evidence="1">Nucleus</location>
    </subcellularLocation>
</comment>
<dbReference type="PROSITE" id="PS51726">
    <property type="entry name" value="MYST_HAT"/>
    <property type="match status" value="1"/>
</dbReference>
<evidence type="ECO:0000256" key="9">
    <source>
        <dbReference type="ARBA" id="ARBA00023015"/>
    </source>
</evidence>
<dbReference type="Gene3D" id="1.10.10.10">
    <property type="entry name" value="Winged helix-like DNA-binding domain superfamily/Winged helix DNA-binding domain"/>
    <property type="match status" value="1"/>
</dbReference>
<keyword evidence="6" id="KW-0863">Zinc-finger</keyword>
<keyword evidence="9" id="KW-0805">Transcription regulation</keyword>
<keyword evidence="8" id="KW-0007">Acetylation</keyword>
<feature type="active site" description="Proton donor/acceptor" evidence="13">
    <location>
        <position position="219"/>
    </location>
</feature>
<feature type="domain" description="MYST-type HAT" evidence="14">
    <location>
        <begin position="17"/>
        <end position="295"/>
    </location>
</feature>
<dbReference type="GO" id="GO:0008270">
    <property type="term" value="F:zinc ion binding"/>
    <property type="evidence" value="ECO:0007669"/>
    <property type="project" value="UniProtKB-KW"/>
</dbReference>
<keyword evidence="11" id="KW-0539">Nucleus</keyword>
<keyword evidence="7" id="KW-0862">Zinc</keyword>
<dbReference type="AlphaFoldDB" id="A0A0P1KT96"/>
<dbReference type="PANTHER" id="PTHR10615">
    <property type="entry name" value="HISTONE ACETYLTRANSFERASE"/>
    <property type="match status" value="1"/>
</dbReference>
<evidence type="ECO:0000313" key="16">
    <source>
        <dbReference type="Proteomes" id="UP000236544"/>
    </source>
</evidence>
<dbReference type="Pfam" id="PF01853">
    <property type="entry name" value="MOZ_SAS"/>
    <property type="match status" value="1"/>
</dbReference>
<evidence type="ECO:0000256" key="4">
    <source>
        <dbReference type="ARBA" id="ARBA00022679"/>
    </source>
</evidence>
<dbReference type="Gene3D" id="3.40.630.30">
    <property type="match status" value="1"/>
</dbReference>
<dbReference type="OrthoDB" id="787137at2759"/>
<gene>
    <name evidence="15" type="ORF">LAQU0_S07e01926g</name>
</gene>
<dbReference type="GO" id="GO:0046972">
    <property type="term" value="F:histone H4K16 acetyltransferase activity"/>
    <property type="evidence" value="ECO:0007669"/>
    <property type="project" value="TreeGrafter"/>
</dbReference>
<evidence type="ECO:0000256" key="5">
    <source>
        <dbReference type="ARBA" id="ARBA00022723"/>
    </source>
</evidence>
<proteinExistence type="inferred from homology"/>
<dbReference type="InterPro" id="IPR002717">
    <property type="entry name" value="HAT_MYST-type"/>
</dbReference>
<dbReference type="PANTHER" id="PTHR10615:SF219">
    <property type="entry name" value="HISTONE ACETYLTRANSFERASE KAT5"/>
    <property type="match status" value="1"/>
</dbReference>
<keyword evidence="5" id="KW-0479">Metal-binding</keyword>
<dbReference type="InterPro" id="IPR016181">
    <property type="entry name" value="Acyl_CoA_acyltransferase"/>
</dbReference>
<evidence type="ECO:0000256" key="11">
    <source>
        <dbReference type="ARBA" id="ARBA00023242"/>
    </source>
</evidence>
<evidence type="ECO:0000256" key="10">
    <source>
        <dbReference type="ARBA" id="ARBA00023163"/>
    </source>
</evidence>
<dbReference type="GO" id="GO:0006355">
    <property type="term" value="P:regulation of DNA-templated transcription"/>
    <property type="evidence" value="ECO:0007669"/>
    <property type="project" value="InterPro"/>
</dbReference>
<accession>A0A0P1KT96</accession>
<evidence type="ECO:0000256" key="8">
    <source>
        <dbReference type="ARBA" id="ARBA00022990"/>
    </source>
</evidence>
<name>A0A0P1KT96_9SACH</name>
<evidence type="ECO:0000259" key="14">
    <source>
        <dbReference type="PROSITE" id="PS51726"/>
    </source>
</evidence>
<reference evidence="16" key="1">
    <citation type="submission" date="2015-10" db="EMBL/GenBank/DDBJ databases">
        <authorList>
            <person name="Devillers H."/>
        </authorList>
    </citation>
    <scope>NUCLEOTIDE SEQUENCE [LARGE SCALE GENOMIC DNA]</scope>
</reference>
<evidence type="ECO:0000256" key="1">
    <source>
        <dbReference type="ARBA" id="ARBA00004123"/>
    </source>
</evidence>
<evidence type="ECO:0000256" key="7">
    <source>
        <dbReference type="ARBA" id="ARBA00022833"/>
    </source>
</evidence>
<evidence type="ECO:0000313" key="15">
    <source>
        <dbReference type="EMBL" id="CUS22867.1"/>
    </source>
</evidence>
<dbReference type="SUPFAM" id="SSF55729">
    <property type="entry name" value="Acyl-CoA N-acyltransferases (Nat)"/>
    <property type="match status" value="1"/>
</dbReference>
<organism evidence="15 16">
    <name type="scientific">Lachancea quebecensis</name>
    <dbReference type="NCBI Taxonomy" id="1654605"/>
    <lineage>
        <taxon>Eukaryota</taxon>
        <taxon>Fungi</taxon>
        <taxon>Dikarya</taxon>
        <taxon>Ascomycota</taxon>
        <taxon>Saccharomycotina</taxon>
        <taxon>Saccharomycetes</taxon>
        <taxon>Saccharomycetales</taxon>
        <taxon>Saccharomycetaceae</taxon>
        <taxon>Lachancea</taxon>
    </lineage>
</organism>
<dbReference type="FunFam" id="3.40.630.30:FF:000067">
    <property type="entry name" value="Histone acetyltransferase"/>
    <property type="match status" value="1"/>
</dbReference>
<sequence length="314" mass="35613">MGNKTDVAEDENLYGILKEPNIGKVQFGLEKTFPTRYGNAAYFSVGAQSLGIQDPVDTPRRTTTSGAGATGFWLDTLYVCEYCFKYTDEEIALQKHVACCRYRAKPPGRIQYMSPEYTIRKVRGSKHPLFCQCLCLFTKLFLDNKSMYFKTEHYDFFIIYQTSSKKPMGFFSKDLISYQKNNLACVLTLPPYQRKGVGSLLVDFSYKLSIRDGLVSGPEKPLSPFGLVSYLKYWSSQICWQLLEGDLSGSGRISLDAISRATGIRIGDILLTLKSLKCLTKDYEVSLSVLKAWAKDNQTYRNSLVRDEYLVLDN</sequence>
<dbReference type="Gene3D" id="3.30.60.60">
    <property type="entry name" value="N-acetyl transferase-like"/>
    <property type="match status" value="1"/>
</dbReference>
<evidence type="ECO:0000256" key="2">
    <source>
        <dbReference type="ARBA" id="ARBA00010107"/>
    </source>
</evidence>
<keyword evidence="16" id="KW-1185">Reference proteome</keyword>
<comment type="similarity">
    <text evidence="2">Belongs to the MYST (SAS/MOZ) family.</text>
</comment>
<evidence type="ECO:0000256" key="3">
    <source>
        <dbReference type="ARBA" id="ARBA00013184"/>
    </source>
</evidence>
<dbReference type="Proteomes" id="UP000236544">
    <property type="component" value="Unassembled WGS sequence"/>
</dbReference>
<dbReference type="EMBL" id="LN890573">
    <property type="protein sequence ID" value="CUS22867.1"/>
    <property type="molecule type" value="Genomic_DNA"/>
</dbReference>
<keyword evidence="4" id="KW-0808">Transferase</keyword>
<evidence type="ECO:0000256" key="12">
    <source>
        <dbReference type="ARBA" id="ARBA00023315"/>
    </source>
</evidence>
<dbReference type="GO" id="GO:0005634">
    <property type="term" value="C:nucleus"/>
    <property type="evidence" value="ECO:0007669"/>
    <property type="project" value="UniProtKB-SubCell"/>
</dbReference>